<dbReference type="GO" id="GO:0015881">
    <property type="term" value="P:creatine transmembrane transport"/>
    <property type="evidence" value="ECO:0007669"/>
    <property type="project" value="TreeGrafter"/>
</dbReference>
<dbReference type="STRING" id="56723.ENSLBEP00000009447"/>
<feature type="transmembrane region" description="Helical" evidence="10">
    <location>
        <begin position="109"/>
        <end position="130"/>
    </location>
</feature>
<feature type="transmembrane region" description="Helical" evidence="10">
    <location>
        <begin position="284"/>
        <end position="305"/>
    </location>
</feature>
<feature type="transmembrane region" description="Helical" evidence="10">
    <location>
        <begin position="18"/>
        <end position="37"/>
    </location>
</feature>
<comment type="catalytic activity">
    <reaction evidence="8">
        <text>guanidinoacetate(in) = guanidinoacetate(out)</text>
        <dbReference type="Rhea" id="RHEA:73047"/>
        <dbReference type="ChEBI" id="CHEBI:57742"/>
    </reaction>
</comment>
<sequence length="460" mass="49944">QVSQTRVSEVATPHEGGWGWMIVAGCFLATICIRAVTRCVSMFFVEFQLHFEKDYSTTAWIYSLVDSPPSPLGSFLGHRLSCRATVTLGGLLSSAGLVLSSVASSLEHLYISMGILTGIGFALSYTPSVAMVGRYFSDRKALAYGIALSGNGIGTFILAPAVQLLIERYSWRGALLVLGGFVSNLCVCGALMRPLGSKEDSGLTEAKQLDPHKFDDTDSPSTEALLDTKTSFSRRFLPKEFGFLLLPDFLFLSVSLLFLAYGCSTPVVYLVPYALSVGVGYREAAFLMSIFGVSGIVGNITFGWITDRKFLRSYRMLTYMVAIAMEGLCCMCLPLLNSFSLLVTFSMIYGYFDGAYVALIPVVTSDVVGPTYMTCALGVVYFLHAAPYLVSPPLGGWFVDKTGNYAATFFISGTSFMFSAVLLAAAMLVKRCQRNKSSTVWHACLFSNGLVAPIQEKPDQ</sequence>
<reference evidence="12" key="2">
    <citation type="submission" date="2025-09" db="UniProtKB">
        <authorList>
            <consortium name="Ensembl"/>
        </authorList>
    </citation>
    <scope>IDENTIFICATION</scope>
</reference>
<dbReference type="SUPFAM" id="SSF103473">
    <property type="entry name" value="MFS general substrate transporter"/>
    <property type="match status" value="1"/>
</dbReference>
<evidence type="ECO:0000256" key="4">
    <source>
        <dbReference type="ARBA" id="ARBA00022692"/>
    </source>
</evidence>
<keyword evidence="6 10" id="KW-0472">Membrane</keyword>
<feature type="transmembrane region" description="Helical" evidence="10">
    <location>
        <begin position="371"/>
        <end position="390"/>
    </location>
</feature>
<comment type="similarity">
    <text evidence="2">Belongs to the major facilitator superfamily. Monocarboxylate porter (TC 2.A.1.13) family.</text>
</comment>
<protein>
    <submittedName>
        <fullName evidence="12">Solute carrier family 16 member 12a</fullName>
    </submittedName>
</protein>
<feature type="transmembrane region" description="Helical" evidence="10">
    <location>
        <begin position="342"/>
        <end position="364"/>
    </location>
</feature>
<evidence type="ECO:0000259" key="11">
    <source>
        <dbReference type="PROSITE" id="PS50850"/>
    </source>
</evidence>
<feature type="domain" description="Major facilitator superfamily (MFS) profile" evidence="11">
    <location>
        <begin position="18"/>
        <end position="437"/>
    </location>
</feature>
<accession>A0A3Q3ET95</accession>
<feature type="transmembrane region" description="Helical" evidence="10">
    <location>
        <begin position="405"/>
        <end position="429"/>
    </location>
</feature>
<feature type="transmembrane region" description="Helical" evidence="10">
    <location>
        <begin position="172"/>
        <end position="192"/>
    </location>
</feature>
<dbReference type="GO" id="GO:0016323">
    <property type="term" value="C:basolateral plasma membrane"/>
    <property type="evidence" value="ECO:0007669"/>
    <property type="project" value="UniProtKB-SubCell"/>
</dbReference>
<evidence type="ECO:0000256" key="8">
    <source>
        <dbReference type="ARBA" id="ARBA00036771"/>
    </source>
</evidence>
<feature type="transmembrane region" description="Helical" evidence="10">
    <location>
        <begin position="241"/>
        <end position="264"/>
    </location>
</feature>
<dbReference type="Gene3D" id="1.20.1250.20">
    <property type="entry name" value="MFS general substrate transporter like domains"/>
    <property type="match status" value="2"/>
</dbReference>
<dbReference type="InParanoid" id="A0A3Q3ET95"/>
<evidence type="ECO:0000313" key="13">
    <source>
        <dbReference type="Proteomes" id="UP000261660"/>
    </source>
</evidence>
<comment type="catalytic activity">
    <reaction evidence="7">
        <text>creatine(in) = creatine(out)</text>
        <dbReference type="Rhea" id="RHEA:73043"/>
        <dbReference type="ChEBI" id="CHEBI:57947"/>
    </reaction>
</comment>
<dbReference type="InterPro" id="IPR020846">
    <property type="entry name" value="MFS_dom"/>
</dbReference>
<dbReference type="PROSITE" id="PS50850">
    <property type="entry name" value="MFS"/>
    <property type="match status" value="1"/>
</dbReference>
<reference evidence="12" key="1">
    <citation type="submission" date="2025-08" db="UniProtKB">
        <authorList>
            <consortium name="Ensembl"/>
        </authorList>
    </citation>
    <scope>IDENTIFICATION</scope>
</reference>
<dbReference type="GeneTree" id="ENSGT00940000156169"/>
<dbReference type="GO" id="GO:0022857">
    <property type="term" value="F:transmembrane transporter activity"/>
    <property type="evidence" value="ECO:0007669"/>
    <property type="project" value="InterPro"/>
</dbReference>
<name>A0A3Q3ET95_9LABR</name>
<feature type="transmembrane region" description="Helical" evidence="10">
    <location>
        <begin position="84"/>
        <end position="103"/>
    </location>
</feature>
<evidence type="ECO:0000256" key="2">
    <source>
        <dbReference type="ARBA" id="ARBA00006727"/>
    </source>
</evidence>
<evidence type="ECO:0000256" key="1">
    <source>
        <dbReference type="ARBA" id="ARBA00004554"/>
    </source>
</evidence>
<comment type="function">
    <text evidence="9">Functions as a transporter for creatine and as well for its precursor guanidinoacetate. Transport of creatine and GAA is independent of resting membrane potential and extracellular Na(+), Cl(-), or pH. Contributes to the process of creatine biosynthesis and distribution.</text>
</comment>
<evidence type="ECO:0000256" key="7">
    <source>
        <dbReference type="ARBA" id="ARBA00036521"/>
    </source>
</evidence>
<dbReference type="InterPro" id="IPR036259">
    <property type="entry name" value="MFS_trans_sf"/>
</dbReference>
<feature type="transmembrane region" description="Helical" evidence="10">
    <location>
        <begin position="142"/>
        <end position="166"/>
    </location>
</feature>
<evidence type="ECO:0000256" key="5">
    <source>
        <dbReference type="ARBA" id="ARBA00022989"/>
    </source>
</evidence>
<proteinExistence type="inferred from homology"/>
<comment type="subcellular location">
    <subcellularLocation>
        <location evidence="1">Basolateral cell membrane</location>
        <topology evidence="1">Multi-pass membrane protein</topology>
    </subcellularLocation>
</comment>
<evidence type="ECO:0000313" key="12">
    <source>
        <dbReference type="Ensembl" id="ENSLBEP00000009447.1"/>
    </source>
</evidence>
<keyword evidence="5 10" id="KW-1133">Transmembrane helix</keyword>
<dbReference type="PANTHER" id="PTHR11360">
    <property type="entry name" value="MONOCARBOXYLATE TRANSPORTER"/>
    <property type="match status" value="1"/>
</dbReference>
<dbReference type="InterPro" id="IPR050327">
    <property type="entry name" value="Proton-linked_MCT"/>
</dbReference>
<dbReference type="FunFam" id="1.20.1250.20:FF:000128">
    <property type="entry name" value="monocarboxylate transporter 12 isoform X1"/>
    <property type="match status" value="1"/>
</dbReference>
<evidence type="ECO:0000256" key="3">
    <source>
        <dbReference type="ARBA" id="ARBA00022475"/>
    </source>
</evidence>
<dbReference type="Pfam" id="PF07690">
    <property type="entry name" value="MFS_1"/>
    <property type="match status" value="1"/>
</dbReference>
<dbReference type="InterPro" id="IPR011701">
    <property type="entry name" value="MFS"/>
</dbReference>
<keyword evidence="4 10" id="KW-0812">Transmembrane</keyword>
<evidence type="ECO:0000256" key="9">
    <source>
        <dbReference type="ARBA" id="ARBA00037605"/>
    </source>
</evidence>
<keyword evidence="3" id="KW-1003">Cell membrane</keyword>
<organism evidence="12 13">
    <name type="scientific">Labrus bergylta</name>
    <name type="common">ballan wrasse</name>
    <dbReference type="NCBI Taxonomy" id="56723"/>
    <lineage>
        <taxon>Eukaryota</taxon>
        <taxon>Metazoa</taxon>
        <taxon>Chordata</taxon>
        <taxon>Craniata</taxon>
        <taxon>Vertebrata</taxon>
        <taxon>Euteleostomi</taxon>
        <taxon>Actinopterygii</taxon>
        <taxon>Neopterygii</taxon>
        <taxon>Teleostei</taxon>
        <taxon>Neoteleostei</taxon>
        <taxon>Acanthomorphata</taxon>
        <taxon>Eupercaria</taxon>
        <taxon>Labriformes</taxon>
        <taxon>Labridae</taxon>
        <taxon>Labrus</taxon>
    </lineage>
</organism>
<dbReference type="AlphaFoldDB" id="A0A3Q3ET95"/>
<dbReference type="PANTHER" id="PTHR11360:SF318">
    <property type="entry name" value="MONOCARBOXYLATE TRANSPORTER 12"/>
    <property type="match status" value="1"/>
</dbReference>
<evidence type="ECO:0000256" key="6">
    <source>
        <dbReference type="ARBA" id="ARBA00023136"/>
    </source>
</evidence>
<dbReference type="Proteomes" id="UP000261660">
    <property type="component" value="Unplaced"/>
</dbReference>
<dbReference type="Ensembl" id="ENSLBET00000009967.1">
    <property type="protein sequence ID" value="ENSLBEP00000009447.1"/>
    <property type="gene ID" value="ENSLBEG00000007272.1"/>
</dbReference>
<keyword evidence="13" id="KW-1185">Reference proteome</keyword>
<evidence type="ECO:0000256" key="10">
    <source>
        <dbReference type="SAM" id="Phobius"/>
    </source>
</evidence>